<dbReference type="EMBL" id="JACEEZ010015314">
    <property type="protein sequence ID" value="KAG0718921.1"/>
    <property type="molecule type" value="Genomic_DNA"/>
</dbReference>
<feature type="compositionally biased region" description="Acidic residues" evidence="18">
    <location>
        <begin position="55"/>
        <end position="65"/>
    </location>
</feature>
<evidence type="ECO:0000256" key="14">
    <source>
        <dbReference type="ARBA" id="ARBA00023204"/>
    </source>
</evidence>
<evidence type="ECO:0000256" key="11">
    <source>
        <dbReference type="ARBA" id="ARBA00022771"/>
    </source>
</evidence>
<feature type="region of interest" description="Disordered" evidence="18">
    <location>
        <begin position="120"/>
        <end position="367"/>
    </location>
</feature>
<keyword evidence="9" id="KW-0677">Repeat</keyword>
<dbReference type="OrthoDB" id="5600418at2759"/>
<evidence type="ECO:0000256" key="4">
    <source>
        <dbReference type="ARBA" id="ARBA00004906"/>
    </source>
</evidence>
<dbReference type="GO" id="GO:0005737">
    <property type="term" value="C:cytoplasm"/>
    <property type="evidence" value="ECO:0007669"/>
    <property type="project" value="UniProtKB-SubCell"/>
</dbReference>
<dbReference type="GO" id="GO:0016567">
    <property type="term" value="P:protein ubiquitination"/>
    <property type="evidence" value="ECO:0007669"/>
    <property type="project" value="InterPro"/>
</dbReference>
<dbReference type="EC" id="2.3.2.27" evidence="5"/>
<keyword evidence="10" id="KW-0227">DNA damage</keyword>
<dbReference type="SUPFAM" id="SSF57850">
    <property type="entry name" value="RING/U-box"/>
    <property type="match status" value="1"/>
</dbReference>
<keyword evidence="6" id="KW-0963">Cytoplasm</keyword>
<keyword evidence="7" id="KW-0853">WD repeat</keyword>
<evidence type="ECO:0000256" key="8">
    <source>
        <dbReference type="ARBA" id="ARBA00022679"/>
    </source>
</evidence>
<dbReference type="Gene3D" id="3.30.40.10">
    <property type="entry name" value="Zinc/RING finger domain, C3HC4 (zinc finger)"/>
    <property type="match status" value="1"/>
</dbReference>
<dbReference type="GO" id="GO:0008270">
    <property type="term" value="F:zinc ion binding"/>
    <property type="evidence" value="ECO:0007669"/>
    <property type="project" value="UniProtKB-KW"/>
</dbReference>
<dbReference type="Proteomes" id="UP000770661">
    <property type="component" value="Unassembled WGS sequence"/>
</dbReference>
<dbReference type="InterPro" id="IPR036322">
    <property type="entry name" value="WD40_repeat_dom_sf"/>
</dbReference>
<dbReference type="Pfam" id="PF13639">
    <property type="entry name" value="zf-RING_2"/>
    <property type="match status" value="1"/>
</dbReference>
<evidence type="ECO:0000256" key="13">
    <source>
        <dbReference type="ARBA" id="ARBA00022833"/>
    </source>
</evidence>
<feature type="compositionally biased region" description="Low complexity" evidence="18">
    <location>
        <begin position="130"/>
        <end position="141"/>
    </location>
</feature>
<keyword evidence="17" id="KW-0175">Coiled coil</keyword>
<evidence type="ECO:0000256" key="17">
    <source>
        <dbReference type="SAM" id="Coils"/>
    </source>
</evidence>
<evidence type="ECO:0000256" key="7">
    <source>
        <dbReference type="ARBA" id="ARBA00022574"/>
    </source>
</evidence>
<feature type="compositionally biased region" description="Low complexity" evidence="18">
    <location>
        <begin position="279"/>
        <end position="312"/>
    </location>
</feature>
<proteinExistence type="predicted"/>
<feature type="compositionally biased region" description="Pro residues" evidence="18">
    <location>
        <begin position="146"/>
        <end position="158"/>
    </location>
</feature>
<evidence type="ECO:0000256" key="18">
    <source>
        <dbReference type="SAM" id="MobiDB-lite"/>
    </source>
</evidence>
<dbReference type="InterPro" id="IPR013083">
    <property type="entry name" value="Znf_RING/FYVE/PHD"/>
</dbReference>
<evidence type="ECO:0000256" key="1">
    <source>
        <dbReference type="ARBA" id="ARBA00000900"/>
    </source>
</evidence>
<comment type="caution">
    <text evidence="20">The sequence shown here is derived from an EMBL/GenBank/DDBJ whole genome shotgun (WGS) entry which is preliminary data.</text>
</comment>
<comment type="pathway">
    <text evidence="4">Protein modification; protein ubiquitination.</text>
</comment>
<accession>A0A8J5CSB1</accession>
<evidence type="ECO:0000256" key="16">
    <source>
        <dbReference type="PROSITE-ProRule" id="PRU00175"/>
    </source>
</evidence>
<dbReference type="PANTHER" id="PTHR16047">
    <property type="entry name" value="RFWD3 PROTEIN"/>
    <property type="match status" value="1"/>
</dbReference>
<dbReference type="PROSITE" id="PS50089">
    <property type="entry name" value="ZF_RING_2"/>
    <property type="match status" value="1"/>
</dbReference>
<dbReference type="AlphaFoldDB" id="A0A8J5CSB1"/>
<dbReference type="GO" id="GO:0061630">
    <property type="term" value="F:ubiquitin protein ligase activity"/>
    <property type="evidence" value="ECO:0007669"/>
    <property type="project" value="UniProtKB-EC"/>
</dbReference>
<dbReference type="GO" id="GO:0016605">
    <property type="term" value="C:PML body"/>
    <property type="evidence" value="ECO:0007669"/>
    <property type="project" value="UniProtKB-SubCell"/>
</dbReference>
<dbReference type="InterPro" id="IPR015943">
    <property type="entry name" value="WD40/YVTN_repeat-like_dom_sf"/>
</dbReference>
<dbReference type="SMART" id="SM00184">
    <property type="entry name" value="RING"/>
    <property type="match status" value="1"/>
</dbReference>
<sequence>MWVFLGHSTVQKGARLSLPPDPCAALPWGFTLPPLTLADPDTWAEAMEVEEEFEFTDADDVDEDFPGTQPLASTRSSDSEEGSRTPSPDVLAARLAGRIATVSPEIGRRPPAPLVTLDTEEEARGPPHPEAAAAAAAEAPPQLGEDPPPSPTPTPPVLPVTIQHLQQSLQQIQQQLNQHLQQPSERLRQPSESLQEPSEGLRQFILDLHRRNSQQPSESIQQSLQQLQDLQQPSQHLQQLQDLQQPLQQSLQQLQDLQQRSQHLQQPSQPIASDQPQASSSVSPPDNGNPPNSASPPESASHPVEASASSPPDNGSPLESASPPEEASLPAVAGPSTSSVSSGAPPKGKPPDAERKPAPEESDDEGQICPICFDPWANMGEHRLVSLKCGHLFGLSCITQWLQGANRHKGRCPQCNFKATRKDIRIIYAKSIKVLDTTEKERIMQELENERELKRRLEVRHAQKKFKYEQKKRLVIQLQEQLNALKASALGAGQPGLACSQGEGAGSGNSKLVYKEWVEVCREGGCRVMAHSEWLGMLVVSMPSQVGMFPGYGIKKVNLLELHTGQYVPLHQKQIRDLAFSPTKHDLLLSVAMDKVVKITNVCSNAPVVNFLAPAPLWCCCWSTTESNMFYVGTASGRLLQYDTRNTNTHVATIELPGSGPVVSMAYVHPGPDSSLTWGGLLAARLQCCFFVEVGKPGEAKSHVLPLEGTFTSVACEADNSHVLVSCRPTQRHPHARHVICYLQPVNVAAEEGGEGGRTVSAQPVHTFQGGTAQKVLSRTLLARAPHPNAGLLVYASDESTQSIYVWELGTMRCLQQLRCTRAWQGHSDTVVDLKQLIIGDALHLAALTEKGVRLYCWADHK</sequence>
<dbReference type="Gene3D" id="2.130.10.10">
    <property type="entry name" value="YVTN repeat-like/Quinoprotein amine dehydrogenase"/>
    <property type="match status" value="1"/>
</dbReference>
<keyword evidence="13" id="KW-0862">Zinc</keyword>
<protein>
    <recommendedName>
        <fullName evidence="5">RING-type E3 ubiquitin transferase</fullName>
        <ecNumber evidence="5">2.3.2.27</ecNumber>
    </recommendedName>
</protein>
<dbReference type="CDD" id="cd16450">
    <property type="entry name" value="mRING-C3HGC3_RFWD3"/>
    <property type="match status" value="1"/>
</dbReference>
<reference evidence="20" key="1">
    <citation type="submission" date="2020-07" db="EMBL/GenBank/DDBJ databases">
        <title>The High-quality genome of the commercially important snow crab, Chionoecetes opilio.</title>
        <authorList>
            <person name="Jeong J.-H."/>
            <person name="Ryu S."/>
        </authorList>
    </citation>
    <scope>NUCLEOTIDE SEQUENCE</scope>
    <source>
        <strain evidence="20">MADBK_172401_WGS</strain>
        <tissue evidence="20">Digestive gland</tissue>
    </source>
</reference>
<comment type="subcellular location">
    <subcellularLocation>
        <location evidence="3">Cytoplasm</location>
    </subcellularLocation>
    <subcellularLocation>
        <location evidence="2">Nucleus</location>
        <location evidence="2">PML body</location>
    </subcellularLocation>
</comment>
<keyword evidence="11 16" id="KW-0863">Zinc-finger</keyword>
<dbReference type="InterPro" id="IPR001841">
    <property type="entry name" value="Znf_RING"/>
</dbReference>
<feature type="compositionally biased region" description="Low complexity" evidence="18">
    <location>
        <begin position="213"/>
        <end position="270"/>
    </location>
</feature>
<dbReference type="InterPro" id="IPR001680">
    <property type="entry name" value="WD40_rpt"/>
</dbReference>
<keyword evidence="21" id="KW-1185">Reference proteome</keyword>
<dbReference type="InterPro" id="IPR056527">
    <property type="entry name" value="WD40_RFWD3"/>
</dbReference>
<evidence type="ECO:0000256" key="15">
    <source>
        <dbReference type="ARBA" id="ARBA00023242"/>
    </source>
</evidence>
<feature type="compositionally biased region" description="Basic and acidic residues" evidence="18">
    <location>
        <begin position="349"/>
        <end position="359"/>
    </location>
</feature>
<dbReference type="Pfam" id="PF23419">
    <property type="entry name" value="WD40_RFWD3"/>
    <property type="match status" value="1"/>
</dbReference>
<dbReference type="InterPro" id="IPR037381">
    <property type="entry name" value="RFWD3"/>
</dbReference>
<keyword evidence="8" id="KW-0808">Transferase</keyword>
<organism evidence="20 21">
    <name type="scientific">Chionoecetes opilio</name>
    <name type="common">Atlantic snow crab</name>
    <name type="synonym">Cancer opilio</name>
    <dbReference type="NCBI Taxonomy" id="41210"/>
    <lineage>
        <taxon>Eukaryota</taxon>
        <taxon>Metazoa</taxon>
        <taxon>Ecdysozoa</taxon>
        <taxon>Arthropoda</taxon>
        <taxon>Crustacea</taxon>
        <taxon>Multicrustacea</taxon>
        <taxon>Malacostraca</taxon>
        <taxon>Eumalacostraca</taxon>
        <taxon>Eucarida</taxon>
        <taxon>Decapoda</taxon>
        <taxon>Pleocyemata</taxon>
        <taxon>Brachyura</taxon>
        <taxon>Eubrachyura</taxon>
        <taxon>Majoidea</taxon>
        <taxon>Majidae</taxon>
        <taxon>Chionoecetes</taxon>
    </lineage>
</organism>
<evidence type="ECO:0000256" key="5">
    <source>
        <dbReference type="ARBA" id="ARBA00012483"/>
    </source>
</evidence>
<evidence type="ECO:0000256" key="2">
    <source>
        <dbReference type="ARBA" id="ARBA00004322"/>
    </source>
</evidence>
<evidence type="ECO:0000313" key="20">
    <source>
        <dbReference type="EMBL" id="KAG0718921.1"/>
    </source>
</evidence>
<keyword evidence="15" id="KW-0539">Nucleus</keyword>
<keyword evidence="11 16" id="KW-0479">Metal-binding</keyword>
<feature type="compositionally biased region" description="Low complexity" evidence="18">
    <location>
        <begin position="159"/>
        <end position="182"/>
    </location>
</feature>
<dbReference type="SMART" id="SM00320">
    <property type="entry name" value="WD40"/>
    <property type="match status" value="4"/>
</dbReference>
<evidence type="ECO:0000259" key="19">
    <source>
        <dbReference type="PROSITE" id="PS50089"/>
    </source>
</evidence>
<evidence type="ECO:0000256" key="3">
    <source>
        <dbReference type="ARBA" id="ARBA00004496"/>
    </source>
</evidence>
<dbReference type="PANTHER" id="PTHR16047:SF7">
    <property type="entry name" value="E3 UBIQUITIN-PROTEIN LIGASE RFWD3"/>
    <property type="match status" value="1"/>
</dbReference>
<feature type="domain" description="RING-type" evidence="19">
    <location>
        <begin position="369"/>
        <end position="416"/>
    </location>
</feature>
<evidence type="ECO:0000256" key="9">
    <source>
        <dbReference type="ARBA" id="ARBA00022737"/>
    </source>
</evidence>
<comment type="catalytic activity">
    <reaction evidence="1">
        <text>S-ubiquitinyl-[E2 ubiquitin-conjugating enzyme]-L-cysteine + [acceptor protein]-L-lysine = [E2 ubiquitin-conjugating enzyme]-L-cysteine + N(6)-ubiquitinyl-[acceptor protein]-L-lysine.</text>
        <dbReference type="EC" id="2.3.2.27"/>
    </reaction>
</comment>
<feature type="coiled-coil region" evidence="17">
    <location>
        <begin position="440"/>
        <end position="488"/>
    </location>
</feature>
<evidence type="ECO:0000256" key="6">
    <source>
        <dbReference type="ARBA" id="ARBA00022490"/>
    </source>
</evidence>
<dbReference type="GO" id="GO:0036297">
    <property type="term" value="P:interstrand cross-link repair"/>
    <property type="evidence" value="ECO:0007669"/>
    <property type="project" value="InterPro"/>
</dbReference>
<dbReference type="SUPFAM" id="SSF50978">
    <property type="entry name" value="WD40 repeat-like"/>
    <property type="match status" value="1"/>
</dbReference>
<gene>
    <name evidence="20" type="primary">Rfwd3</name>
    <name evidence="20" type="ORF">GWK47_007437</name>
</gene>
<name>A0A8J5CSB1_CHIOP</name>
<evidence type="ECO:0000256" key="10">
    <source>
        <dbReference type="ARBA" id="ARBA00022763"/>
    </source>
</evidence>
<evidence type="ECO:0000313" key="21">
    <source>
        <dbReference type="Proteomes" id="UP000770661"/>
    </source>
</evidence>
<keyword evidence="14" id="KW-0234">DNA repair</keyword>
<evidence type="ECO:0000256" key="12">
    <source>
        <dbReference type="ARBA" id="ARBA00022786"/>
    </source>
</evidence>
<keyword evidence="12" id="KW-0833">Ubl conjugation pathway</keyword>
<feature type="region of interest" description="Disordered" evidence="18">
    <location>
        <begin position="55"/>
        <end position="91"/>
    </location>
</feature>